<dbReference type="EMBL" id="CP108483">
    <property type="protein sequence ID" value="WUS61928.1"/>
    <property type="molecule type" value="Genomic_DNA"/>
</dbReference>
<evidence type="ECO:0008006" key="3">
    <source>
        <dbReference type="Google" id="ProtNLM"/>
    </source>
</evidence>
<geneLocation type="plasmid" evidence="1 2">
    <name>unnamed1</name>
</geneLocation>
<dbReference type="RefSeq" id="WP_329611850.1">
    <property type="nucleotide sequence ID" value="NZ_CP108483.1"/>
</dbReference>
<organism evidence="1 2">
    <name type="scientific">Kitasatospora herbaricolor</name>
    <dbReference type="NCBI Taxonomy" id="68217"/>
    <lineage>
        <taxon>Bacteria</taxon>
        <taxon>Bacillati</taxon>
        <taxon>Actinomycetota</taxon>
        <taxon>Actinomycetes</taxon>
        <taxon>Kitasatosporales</taxon>
        <taxon>Streptomycetaceae</taxon>
        <taxon>Kitasatospora</taxon>
    </lineage>
</organism>
<keyword evidence="2" id="KW-1185">Reference proteome</keyword>
<evidence type="ECO:0000313" key="1">
    <source>
        <dbReference type="EMBL" id="WUS61928.1"/>
    </source>
</evidence>
<proteinExistence type="predicted"/>
<evidence type="ECO:0000313" key="2">
    <source>
        <dbReference type="Proteomes" id="UP001432014"/>
    </source>
</evidence>
<sequence>MVKNGLLLKKLRAIAKKKGATLDLVRHGANHDLYEIGGVQLVVPRHADVNEITANSIIKEAEQA</sequence>
<dbReference type="Proteomes" id="UP001432014">
    <property type="component" value="Plasmid unnamed1"/>
</dbReference>
<keyword evidence="1" id="KW-0614">Plasmid</keyword>
<reference evidence="1 2" key="1">
    <citation type="submission" date="2022-10" db="EMBL/GenBank/DDBJ databases">
        <title>The complete genomes of actinobacterial strains from the NBC collection.</title>
        <authorList>
            <person name="Joergensen T.S."/>
            <person name="Alvarez Arevalo M."/>
            <person name="Sterndorff E.B."/>
            <person name="Faurdal D."/>
            <person name="Vuksanovic O."/>
            <person name="Mourched A.-S."/>
            <person name="Charusanti P."/>
            <person name="Shaw S."/>
            <person name="Blin K."/>
            <person name="Weber T."/>
        </authorList>
    </citation>
    <scope>NUCLEOTIDE SEQUENCE [LARGE SCALE GENOMIC DNA]</scope>
    <source>
        <strain evidence="1 2">NBC_01247</strain>
        <plasmid evidence="1 2">unnamed1</plasmid>
    </source>
</reference>
<gene>
    <name evidence="1" type="ORF">OG469_41340</name>
</gene>
<accession>A0ABZ1WM11</accession>
<name>A0ABZ1WM11_9ACTN</name>
<protein>
    <recommendedName>
        <fullName evidence="3">Type II toxin-antitoxin system HicA family toxin</fullName>
    </recommendedName>
</protein>